<feature type="compositionally biased region" description="Basic and acidic residues" evidence="1">
    <location>
        <begin position="197"/>
        <end position="209"/>
    </location>
</feature>
<accession>A0A9D3SRR6</accession>
<keyword evidence="3" id="KW-1185">Reference proteome</keyword>
<dbReference type="Proteomes" id="UP000824219">
    <property type="component" value="Linkage Group LG08"/>
</dbReference>
<reference evidence="2 3" key="1">
    <citation type="submission" date="2021-06" db="EMBL/GenBank/DDBJ databases">
        <title>Chromosome-level genome assembly of the red-tail catfish (Hemibagrus wyckioides).</title>
        <authorList>
            <person name="Shao F."/>
        </authorList>
    </citation>
    <scope>NUCLEOTIDE SEQUENCE [LARGE SCALE GENOMIC DNA]</scope>
    <source>
        <strain evidence="2">EC202008001</strain>
        <tissue evidence="2">Blood</tissue>
    </source>
</reference>
<dbReference type="OrthoDB" id="8959129at2759"/>
<gene>
    <name evidence="2" type="ORF">KOW79_007578</name>
</gene>
<protein>
    <submittedName>
        <fullName evidence="2">Uncharacterized protein</fullName>
    </submittedName>
</protein>
<evidence type="ECO:0000256" key="1">
    <source>
        <dbReference type="SAM" id="MobiDB-lite"/>
    </source>
</evidence>
<dbReference type="EMBL" id="JAHKSW010000008">
    <property type="protein sequence ID" value="KAG7329404.1"/>
    <property type="molecule type" value="Genomic_DNA"/>
</dbReference>
<sequence>MGCPPSKGTNKLSLLGLLAKIKCVRGEKEAERQPAPSSAAVGCSGTLAGWLPQGSLPAGFLLLRFLDITFAAFTERCSAFFRPVLAAQGRGRCFVVFGLVPLFAMDEVPIAMPVYNPAVADRRSSEHSRGTALLSQREKLRGAIRRLGRHAGFVRLKADPGCSGAREKEKREFTGRAARALCGFKRASGEEVAGPSGKEDSAGASRELRTWPGEWLTAGE</sequence>
<dbReference type="AlphaFoldDB" id="A0A9D3SRR6"/>
<name>A0A9D3SRR6_9TELE</name>
<evidence type="ECO:0000313" key="2">
    <source>
        <dbReference type="EMBL" id="KAG7329404.1"/>
    </source>
</evidence>
<evidence type="ECO:0000313" key="3">
    <source>
        <dbReference type="Proteomes" id="UP000824219"/>
    </source>
</evidence>
<feature type="region of interest" description="Disordered" evidence="1">
    <location>
        <begin position="188"/>
        <end position="220"/>
    </location>
</feature>
<comment type="caution">
    <text evidence="2">The sequence shown here is derived from an EMBL/GenBank/DDBJ whole genome shotgun (WGS) entry which is preliminary data.</text>
</comment>
<organism evidence="2 3">
    <name type="scientific">Hemibagrus wyckioides</name>
    <dbReference type="NCBI Taxonomy" id="337641"/>
    <lineage>
        <taxon>Eukaryota</taxon>
        <taxon>Metazoa</taxon>
        <taxon>Chordata</taxon>
        <taxon>Craniata</taxon>
        <taxon>Vertebrata</taxon>
        <taxon>Euteleostomi</taxon>
        <taxon>Actinopterygii</taxon>
        <taxon>Neopterygii</taxon>
        <taxon>Teleostei</taxon>
        <taxon>Ostariophysi</taxon>
        <taxon>Siluriformes</taxon>
        <taxon>Bagridae</taxon>
        <taxon>Hemibagrus</taxon>
    </lineage>
</organism>
<proteinExistence type="predicted"/>